<organism evidence="2 3">
    <name type="scientific">Streptomyces atriruber</name>
    <dbReference type="NCBI Taxonomy" id="545121"/>
    <lineage>
        <taxon>Bacteria</taxon>
        <taxon>Bacillati</taxon>
        <taxon>Actinomycetota</taxon>
        <taxon>Actinomycetes</taxon>
        <taxon>Kitasatosporales</taxon>
        <taxon>Streptomycetaceae</taxon>
        <taxon>Streptomyces</taxon>
    </lineage>
</organism>
<reference evidence="2 3" key="1">
    <citation type="submission" date="2024-06" db="EMBL/GenBank/DDBJ databases">
        <title>The Natural Products Discovery Center: Release of the First 8490 Sequenced Strains for Exploring Actinobacteria Biosynthetic Diversity.</title>
        <authorList>
            <person name="Kalkreuter E."/>
            <person name="Kautsar S.A."/>
            <person name="Yang D."/>
            <person name="Bader C.D."/>
            <person name="Teijaro C.N."/>
            <person name="Fluegel L."/>
            <person name="Davis C.M."/>
            <person name="Simpson J.R."/>
            <person name="Lauterbach L."/>
            <person name="Steele A.D."/>
            <person name="Gui C."/>
            <person name="Meng S."/>
            <person name="Li G."/>
            <person name="Viehrig K."/>
            <person name="Ye F."/>
            <person name="Su P."/>
            <person name="Kiefer A.F."/>
            <person name="Nichols A."/>
            <person name="Cepeda A.J."/>
            <person name="Yan W."/>
            <person name="Fan B."/>
            <person name="Jiang Y."/>
            <person name="Adhikari A."/>
            <person name="Zheng C.-J."/>
            <person name="Schuster L."/>
            <person name="Cowan T.M."/>
            <person name="Smanski M.J."/>
            <person name="Chevrette M.G."/>
            <person name="De Carvalho L.P.S."/>
            <person name="Shen B."/>
        </authorList>
    </citation>
    <scope>NUCLEOTIDE SEQUENCE [LARGE SCALE GENOMIC DNA]</scope>
    <source>
        <strain evidence="2 3">NPDC046838</strain>
    </source>
</reference>
<evidence type="ECO:0000313" key="3">
    <source>
        <dbReference type="Proteomes" id="UP001551176"/>
    </source>
</evidence>
<dbReference type="RefSeq" id="WP_359350199.1">
    <property type="nucleotide sequence ID" value="NZ_JBEYXV010000009.1"/>
</dbReference>
<feature type="region of interest" description="Disordered" evidence="1">
    <location>
        <begin position="1"/>
        <end position="20"/>
    </location>
</feature>
<sequence length="314" mass="35000">MAKSGYGKRLAGDAEPDTEPDFAHLIPRDAEIATFLDHLEDGAAMGHKVIAAAHPRYGQQAVRTSLRRLTEAGHLRWVKEHITVEDNSMRWVTRTYWSREPKSPEWWAEFVRDRHGRDVTDAYQSGLARVTEPEPEPEPEQTAPRGDEPSTAHRTLAQLRTADRRMALSEGECRQLEPSAAEWLARGATPQDITRALTEGLPPTVTNPGGLARTRLENKMPPKRQAPAKARGRVTRAVMICPFCEEPDTSVELINGICTDCCPREERSGYVPDTFLARPRPRPRPARDDDVVDVTERVAALRRAAGLPTVRGGV</sequence>
<protein>
    <recommendedName>
        <fullName evidence="4">MarR family transcriptional regulator</fullName>
    </recommendedName>
</protein>
<accession>A0ABV3BQ20</accession>
<dbReference type="EMBL" id="JBEYXV010000009">
    <property type="protein sequence ID" value="MEU6822667.1"/>
    <property type="molecule type" value="Genomic_DNA"/>
</dbReference>
<keyword evidence="3" id="KW-1185">Reference proteome</keyword>
<evidence type="ECO:0008006" key="4">
    <source>
        <dbReference type="Google" id="ProtNLM"/>
    </source>
</evidence>
<evidence type="ECO:0000256" key="1">
    <source>
        <dbReference type="SAM" id="MobiDB-lite"/>
    </source>
</evidence>
<gene>
    <name evidence="2" type="ORF">ABZ921_18730</name>
</gene>
<proteinExistence type="predicted"/>
<evidence type="ECO:0000313" key="2">
    <source>
        <dbReference type="EMBL" id="MEU6822667.1"/>
    </source>
</evidence>
<name>A0ABV3BQ20_9ACTN</name>
<feature type="region of interest" description="Disordered" evidence="1">
    <location>
        <begin position="126"/>
        <end position="152"/>
    </location>
</feature>
<dbReference type="Proteomes" id="UP001551176">
    <property type="component" value="Unassembled WGS sequence"/>
</dbReference>
<comment type="caution">
    <text evidence="2">The sequence shown here is derived from an EMBL/GenBank/DDBJ whole genome shotgun (WGS) entry which is preliminary data.</text>
</comment>